<dbReference type="Proteomes" id="UP001364156">
    <property type="component" value="Chromosome"/>
</dbReference>
<keyword evidence="3" id="KW-1185">Reference proteome</keyword>
<gene>
    <name evidence="2" type="ORF">RZ517_13010</name>
</gene>
<feature type="transmembrane region" description="Helical" evidence="1">
    <location>
        <begin position="51"/>
        <end position="70"/>
    </location>
</feature>
<evidence type="ECO:0000256" key="1">
    <source>
        <dbReference type="SAM" id="Phobius"/>
    </source>
</evidence>
<evidence type="ECO:0000313" key="2">
    <source>
        <dbReference type="EMBL" id="WWR45705.1"/>
    </source>
</evidence>
<reference evidence="2 3" key="1">
    <citation type="submission" date="2023-10" db="EMBL/GenBank/DDBJ databases">
        <title>Roseovarius strain S88 nov., isolated from a marine algae.</title>
        <authorList>
            <person name="Lee M.W."/>
            <person name="Lee J.K."/>
            <person name="Kim J.M."/>
            <person name="Choi D.G."/>
            <person name="Baek J.H."/>
            <person name="Bayburt H."/>
            <person name="Jung J.J."/>
            <person name="Han D.M."/>
            <person name="Jeon C.O."/>
        </authorList>
    </citation>
    <scope>NUCLEOTIDE SEQUENCE [LARGE SCALE GENOMIC DNA]</scope>
    <source>
        <strain evidence="2 3">S88</strain>
    </source>
</reference>
<dbReference type="EMBL" id="CP146069">
    <property type="protein sequence ID" value="WWR45705.1"/>
    <property type="molecule type" value="Genomic_DNA"/>
</dbReference>
<keyword evidence="1" id="KW-0472">Membrane</keyword>
<dbReference type="RefSeq" id="WP_338548620.1">
    <property type="nucleotide sequence ID" value="NZ_CP146069.1"/>
</dbReference>
<proteinExistence type="predicted"/>
<name>A0ABZ2HK57_9RHOB</name>
<keyword evidence="1" id="KW-0812">Transmembrane</keyword>
<feature type="transmembrane region" description="Helical" evidence="1">
    <location>
        <begin position="24"/>
        <end position="45"/>
    </location>
</feature>
<keyword evidence="1" id="KW-1133">Transmembrane helix</keyword>
<protein>
    <submittedName>
        <fullName evidence="2">Uncharacterized protein</fullName>
    </submittedName>
</protein>
<sequence length="71" mass="7591">MTATDTSQLTHTQSRLERSEATEVAMTILTVAVLVAAWATAVVIWGLPGLYIPAVAMVPVMFAALIYIAWG</sequence>
<accession>A0ABZ2HK57</accession>
<evidence type="ECO:0000313" key="3">
    <source>
        <dbReference type="Proteomes" id="UP001364156"/>
    </source>
</evidence>
<organism evidence="2 3">
    <name type="scientific">Roseovarius phycicola</name>
    <dbReference type="NCBI Taxonomy" id="3080976"/>
    <lineage>
        <taxon>Bacteria</taxon>
        <taxon>Pseudomonadati</taxon>
        <taxon>Pseudomonadota</taxon>
        <taxon>Alphaproteobacteria</taxon>
        <taxon>Rhodobacterales</taxon>
        <taxon>Roseobacteraceae</taxon>
        <taxon>Roseovarius</taxon>
    </lineage>
</organism>